<feature type="region of interest" description="Disordered" evidence="1">
    <location>
        <begin position="1"/>
        <end position="31"/>
    </location>
</feature>
<evidence type="ECO:0000313" key="2">
    <source>
        <dbReference type="EMBL" id="KAG9990853.1"/>
    </source>
</evidence>
<feature type="region of interest" description="Disordered" evidence="1">
    <location>
        <begin position="137"/>
        <end position="157"/>
    </location>
</feature>
<name>A0A9P8G4Q4_AURME</name>
<proteinExistence type="predicted"/>
<feature type="compositionally biased region" description="Acidic residues" evidence="1">
    <location>
        <begin position="10"/>
        <end position="23"/>
    </location>
</feature>
<organism evidence="2 3">
    <name type="scientific">Aureobasidium melanogenum</name>
    <name type="common">Aureobasidium pullulans var. melanogenum</name>
    <dbReference type="NCBI Taxonomy" id="46634"/>
    <lineage>
        <taxon>Eukaryota</taxon>
        <taxon>Fungi</taxon>
        <taxon>Dikarya</taxon>
        <taxon>Ascomycota</taxon>
        <taxon>Pezizomycotina</taxon>
        <taxon>Dothideomycetes</taxon>
        <taxon>Dothideomycetidae</taxon>
        <taxon>Dothideales</taxon>
        <taxon>Saccotheciaceae</taxon>
        <taxon>Aureobasidium</taxon>
    </lineage>
</organism>
<feature type="non-terminal residue" evidence="2">
    <location>
        <position position="1"/>
    </location>
</feature>
<accession>A0A9P8G4Q4</accession>
<keyword evidence="3" id="KW-1185">Reference proteome</keyword>
<dbReference type="Proteomes" id="UP000729357">
    <property type="component" value="Unassembled WGS sequence"/>
</dbReference>
<protein>
    <submittedName>
        <fullName evidence="2">Uncharacterized protein</fullName>
    </submittedName>
</protein>
<dbReference type="EMBL" id="JAHFXS010000015">
    <property type="protein sequence ID" value="KAG9990853.1"/>
    <property type="molecule type" value="Genomic_DNA"/>
</dbReference>
<evidence type="ECO:0000256" key="1">
    <source>
        <dbReference type="SAM" id="MobiDB-lite"/>
    </source>
</evidence>
<reference evidence="2" key="1">
    <citation type="journal article" date="2021" name="J Fungi (Basel)">
        <title>Virulence traits and population genomics of the black yeast Aureobasidium melanogenum.</title>
        <authorList>
            <person name="Cernosa A."/>
            <person name="Sun X."/>
            <person name="Gostincar C."/>
            <person name="Fang C."/>
            <person name="Gunde-Cimerman N."/>
            <person name="Song Z."/>
        </authorList>
    </citation>
    <scope>NUCLEOTIDE SEQUENCE</scope>
    <source>
        <strain evidence="2">EXF-9298</strain>
    </source>
</reference>
<evidence type="ECO:0000313" key="3">
    <source>
        <dbReference type="Proteomes" id="UP000729357"/>
    </source>
</evidence>
<dbReference type="AlphaFoldDB" id="A0A9P8G4Q4"/>
<reference evidence="2" key="2">
    <citation type="submission" date="2021-08" db="EMBL/GenBank/DDBJ databases">
        <authorList>
            <person name="Gostincar C."/>
            <person name="Sun X."/>
            <person name="Song Z."/>
            <person name="Gunde-Cimerman N."/>
        </authorList>
    </citation>
    <scope>NUCLEOTIDE SEQUENCE</scope>
    <source>
        <strain evidence="2">EXF-9298</strain>
    </source>
</reference>
<feature type="compositionally biased region" description="Polar residues" evidence="1">
    <location>
        <begin position="140"/>
        <end position="151"/>
    </location>
</feature>
<comment type="caution">
    <text evidence="2">The sequence shown here is derived from an EMBL/GenBank/DDBJ whole genome shotgun (WGS) entry which is preliminary data.</text>
</comment>
<gene>
    <name evidence="2" type="ORF">KCU98_g829</name>
</gene>
<sequence>MNAEYTPGPDDPDDDDSGDDDSGDPSSSLVGAFASATAPGEAPWCYIYGDPSSDYYCECGSEGNMIISPVVSGACPYTSHSIVSTIPSATSIAALETITQTNFDGSVQECTSFSQLTNGVHGSVCVGPTIATPPPVVTKASPTTVEPSPTSIAPPPKASCDRAISNDGKLWTVQGRGWITNSLKRNIKACGSLSDWKLDKLTNDSDGWEFRVTFHMNSDYDYCIKNEIKGTANC</sequence>